<dbReference type="Proteomes" id="UP000011087">
    <property type="component" value="Unassembled WGS sequence"/>
</dbReference>
<keyword evidence="4 9" id="KW-0812">Transmembrane</keyword>
<keyword evidence="8" id="KW-0325">Glycoprotein</keyword>
<dbReference type="InterPro" id="IPR005331">
    <property type="entry name" value="Sulfotransferase"/>
</dbReference>
<keyword evidence="6" id="KW-0333">Golgi apparatus</keyword>
<evidence type="ECO:0000256" key="2">
    <source>
        <dbReference type="ARBA" id="ARBA00006339"/>
    </source>
</evidence>
<evidence type="ECO:0000256" key="3">
    <source>
        <dbReference type="ARBA" id="ARBA00022679"/>
    </source>
</evidence>
<evidence type="ECO:0000313" key="12">
    <source>
        <dbReference type="Proteomes" id="UP000011087"/>
    </source>
</evidence>
<evidence type="ECO:0000256" key="1">
    <source>
        <dbReference type="ARBA" id="ARBA00004323"/>
    </source>
</evidence>
<evidence type="ECO:0008006" key="13">
    <source>
        <dbReference type="Google" id="ProtNLM"/>
    </source>
</evidence>
<keyword evidence="12" id="KW-1185">Reference proteome</keyword>
<accession>L1JC93</accession>
<comment type="subcellular location">
    <subcellularLocation>
        <location evidence="1">Golgi apparatus membrane</location>
        <topology evidence="1">Single-pass type II membrane protein</topology>
    </subcellularLocation>
</comment>
<feature type="transmembrane region" description="Helical" evidence="9">
    <location>
        <begin position="12"/>
        <end position="32"/>
    </location>
</feature>
<dbReference type="EMBL" id="JH992998">
    <property type="protein sequence ID" value="EKX45729.1"/>
    <property type="molecule type" value="Genomic_DNA"/>
</dbReference>
<dbReference type="GO" id="GO:0008146">
    <property type="term" value="F:sulfotransferase activity"/>
    <property type="evidence" value="ECO:0007669"/>
    <property type="project" value="InterPro"/>
</dbReference>
<gene>
    <name evidence="10" type="ORF">GUITHDRAFT_108603</name>
</gene>
<dbReference type="PANTHER" id="PTHR12137">
    <property type="entry name" value="CARBOHYDRATE SULFOTRANSFERASE"/>
    <property type="match status" value="1"/>
</dbReference>
<reference evidence="10 12" key="1">
    <citation type="journal article" date="2012" name="Nature">
        <title>Algal genomes reveal evolutionary mosaicism and the fate of nucleomorphs.</title>
        <authorList>
            <consortium name="DOE Joint Genome Institute"/>
            <person name="Curtis B.A."/>
            <person name="Tanifuji G."/>
            <person name="Burki F."/>
            <person name="Gruber A."/>
            <person name="Irimia M."/>
            <person name="Maruyama S."/>
            <person name="Arias M.C."/>
            <person name="Ball S.G."/>
            <person name="Gile G.H."/>
            <person name="Hirakawa Y."/>
            <person name="Hopkins J.F."/>
            <person name="Kuo A."/>
            <person name="Rensing S.A."/>
            <person name="Schmutz J."/>
            <person name="Symeonidi A."/>
            <person name="Elias M."/>
            <person name="Eveleigh R.J."/>
            <person name="Herman E.K."/>
            <person name="Klute M.J."/>
            <person name="Nakayama T."/>
            <person name="Obornik M."/>
            <person name="Reyes-Prieto A."/>
            <person name="Armbrust E.V."/>
            <person name="Aves S.J."/>
            <person name="Beiko R.G."/>
            <person name="Coutinho P."/>
            <person name="Dacks J.B."/>
            <person name="Durnford D.G."/>
            <person name="Fast N.M."/>
            <person name="Green B.R."/>
            <person name="Grisdale C.J."/>
            <person name="Hempel F."/>
            <person name="Henrissat B."/>
            <person name="Hoppner M.P."/>
            <person name="Ishida K."/>
            <person name="Kim E."/>
            <person name="Koreny L."/>
            <person name="Kroth P.G."/>
            <person name="Liu Y."/>
            <person name="Malik S.B."/>
            <person name="Maier U.G."/>
            <person name="McRose D."/>
            <person name="Mock T."/>
            <person name="Neilson J.A."/>
            <person name="Onodera N.T."/>
            <person name="Poole A.M."/>
            <person name="Pritham E.J."/>
            <person name="Richards T.A."/>
            <person name="Rocap G."/>
            <person name="Roy S.W."/>
            <person name="Sarai C."/>
            <person name="Schaack S."/>
            <person name="Shirato S."/>
            <person name="Slamovits C.H."/>
            <person name="Spencer D.F."/>
            <person name="Suzuki S."/>
            <person name="Worden A.Z."/>
            <person name="Zauner S."/>
            <person name="Barry K."/>
            <person name="Bell C."/>
            <person name="Bharti A.K."/>
            <person name="Crow J.A."/>
            <person name="Grimwood J."/>
            <person name="Kramer R."/>
            <person name="Lindquist E."/>
            <person name="Lucas S."/>
            <person name="Salamov A."/>
            <person name="McFadden G.I."/>
            <person name="Lane C.E."/>
            <person name="Keeling P.J."/>
            <person name="Gray M.W."/>
            <person name="Grigoriev I.V."/>
            <person name="Archibald J.M."/>
        </authorList>
    </citation>
    <scope>NUCLEOTIDE SEQUENCE</scope>
    <source>
        <strain evidence="10 12">CCMP2712</strain>
    </source>
</reference>
<dbReference type="GO" id="GO:0000139">
    <property type="term" value="C:Golgi membrane"/>
    <property type="evidence" value="ECO:0007669"/>
    <property type="project" value="UniProtKB-SubCell"/>
</dbReference>
<protein>
    <recommendedName>
        <fullName evidence="13">Carbohydrate sulfotransferase</fullName>
    </recommendedName>
</protein>
<dbReference type="PaxDb" id="55529-EKX45729"/>
<dbReference type="HOGENOM" id="CLU_540203_0_0_1"/>
<keyword evidence="5 9" id="KW-1133">Transmembrane helix</keyword>
<dbReference type="OrthoDB" id="2019940at2759"/>
<comment type="similarity">
    <text evidence="2">Belongs to the sulfotransferase 2 family.</text>
</comment>
<keyword evidence="3" id="KW-0808">Transferase</keyword>
<dbReference type="STRING" id="905079.L1JC93"/>
<organism evidence="10">
    <name type="scientific">Guillardia theta (strain CCMP2712)</name>
    <name type="common">Cryptophyte</name>
    <dbReference type="NCBI Taxonomy" id="905079"/>
    <lineage>
        <taxon>Eukaryota</taxon>
        <taxon>Cryptophyceae</taxon>
        <taxon>Pyrenomonadales</taxon>
        <taxon>Geminigeraceae</taxon>
        <taxon>Guillardia</taxon>
    </lineage>
</organism>
<reference evidence="11" key="3">
    <citation type="submission" date="2016-03" db="UniProtKB">
        <authorList>
            <consortium name="EnsemblProtists"/>
        </authorList>
    </citation>
    <scope>IDENTIFICATION</scope>
</reference>
<evidence type="ECO:0000256" key="5">
    <source>
        <dbReference type="ARBA" id="ARBA00022989"/>
    </source>
</evidence>
<dbReference type="EnsemblProtists" id="EKX45729">
    <property type="protein sequence ID" value="EKX45729"/>
    <property type="gene ID" value="GUITHDRAFT_108603"/>
</dbReference>
<keyword evidence="7 9" id="KW-0472">Membrane</keyword>
<reference evidence="12" key="2">
    <citation type="submission" date="2012-11" db="EMBL/GenBank/DDBJ databases">
        <authorList>
            <person name="Kuo A."/>
            <person name="Curtis B.A."/>
            <person name="Tanifuji G."/>
            <person name="Burki F."/>
            <person name="Gruber A."/>
            <person name="Irimia M."/>
            <person name="Maruyama S."/>
            <person name="Arias M.C."/>
            <person name="Ball S.G."/>
            <person name="Gile G.H."/>
            <person name="Hirakawa Y."/>
            <person name="Hopkins J.F."/>
            <person name="Rensing S.A."/>
            <person name="Schmutz J."/>
            <person name="Symeonidi A."/>
            <person name="Elias M."/>
            <person name="Eveleigh R.J."/>
            <person name="Herman E.K."/>
            <person name="Klute M.J."/>
            <person name="Nakayama T."/>
            <person name="Obornik M."/>
            <person name="Reyes-Prieto A."/>
            <person name="Armbrust E.V."/>
            <person name="Aves S.J."/>
            <person name="Beiko R.G."/>
            <person name="Coutinho P."/>
            <person name="Dacks J.B."/>
            <person name="Durnford D.G."/>
            <person name="Fast N.M."/>
            <person name="Green B.R."/>
            <person name="Grisdale C."/>
            <person name="Hempe F."/>
            <person name="Henrissat B."/>
            <person name="Hoppner M.P."/>
            <person name="Ishida K.-I."/>
            <person name="Kim E."/>
            <person name="Koreny L."/>
            <person name="Kroth P.G."/>
            <person name="Liu Y."/>
            <person name="Malik S.-B."/>
            <person name="Maier U.G."/>
            <person name="McRose D."/>
            <person name="Mock T."/>
            <person name="Neilson J.A."/>
            <person name="Onodera N.T."/>
            <person name="Poole A.M."/>
            <person name="Pritham E.J."/>
            <person name="Richards T.A."/>
            <person name="Rocap G."/>
            <person name="Roy S.W."/>
            <person name="Sarai C."/>
            <person name="Schaack S."/>
            <person name="Shirato S."/>
            <person name="Slamovits C.H."/>
            <person name="Spencer D.F."/>
            <person name="Suzuki S."/>
            <person name="Worden A.Z."/>
            <person name="Zauner S."/>
            <person name="Barry K."/>
            <person name="Bell C."/>
            <person name="Bharti A.K."/>
            <person name="Crow J.A."/>
            <person name="Grimwood J."/>
            <person name="Kramer R."/>
            <person name="Lindquist E."/>
            <person name="Lucas S."/>
            <person name="Salamov A."/>
            <person name="McFadden G.I."/>
            <person name="Lane C.E."/>
            <person name="Keeling P.J."/>
            <person name="Gray M.W."/>
            <person name="Grigoriev I.V."/>
            <person name="Archibald J.M."/>
        </authorList>
    </citation>
    <scope>NUCLEOTIDE SEQUENCE</scope>
    <source>
        <strain evidence="12">CCMP2712</strain>
    </source>
</reference>
<dbReference type="eggNOG" id="ENOG502S9IB">
    <property type="taxonomic scope" value="Eukaryota"/>
</dbReference>
<name>L1JC93_GUITC</name>
<dbReference type="InterPro" id="IPR018011">
    <property type="entry name" value="Carb_sulfotrans_8-10"/>
</dbReference>
<evidence type="ECO:0000313" key="10">
    <source>
        <dbReference type="EMBL" id="EKX45729.1"/>
    </source>
</evidence>
<evidence type="ECO:0000256" key="7">
    <source>
        <dbReference type="ARBA" id="ARBA00023136"/>
    </source>
</evidence>
<dbReference type="AlphaFoldDB" id="L1JC93"/>
<dbReference type="GeneID" id="17302396"/>
<evidence type="ECO:0000256" key="6">
    <source>
        <dbReference type="ARBA" id="ARBA00023034"/>
    </source>
</evidence>
<dbReference type="PANTHER" id="PTHR12137:SF54">
    <property type="entry name" value="CARBOHYDRATE SULFOTRANSFERASE"/>
    <property type="match status" value="1"/>
</dbReference>
<proteinExistence type="inferred from homology"/>
<evidence type="ECO:0000256" key="8">
    <source>
        <dbReference type="ARBA" id="ARBA00023180"/>
    </source>
</evidence>
<sequence length="505" mass="58006">MNYRATKKRTGFTRHHFVFVAIVLFSLSSILIQHTLGPHKRPDDLGKPGLTPFVSRSSNSSLPLASAVELAPCHLDVGRESTRRGERGMPDEAAGEECVVSDNWRFVFMPTSSFTSDVVKSFLYANLCGGNRPCDMKATSCKQIWPEKRNFFFFSFVSSPFHFSHVSWNSSNTDGTSFAEWLQGLQRPGVRYLLQTSLILNKTSCASVDFVGRIEDMETHGPRVLQRIRSSASNIYSLTEVLMERDRNASRNASIAMIPGLIPARLATRKLDGRQQQLLAQLYSRDFELLGYEKEDAKYVDRCVISPRYRFIYVHVLKSGGTSWHELFREALCFRNGKKGCPKEEITYLACGKAFARFPDFFRFSLVREPMGRAMSAYLMAILPRFRGKHIVSFERWAKNQSELETTVFKMHWIPQYNFLFSNRGCPVVDFLGKLENVEEDVRYILYRIGEPQLISYFEAFGFPTTNKARTASTEEKLRKLPWDVKEAIYKQYENDFTAFGYKLN</sequence>
<dbReference type="Pfam" id="PF03567">
    <property type="entry name" value="Sulfotransfer_2"/>
    <property type="match status" value="1"/>
</dbReference>
<evidence type="ECO:0000313" key="11">
    <source>
        <dbReference type="EnsemblProtists" id="EKX45729"/>
    </source>
</evidence>
<dbReference type="KEGG" id="gtt:GUITHDRAFT_108603"/>
<evidence type="ECO:0000256" key="9">
    <source>
        <dbReference type="SAM" id="Phobius"/>
    </source>
</evidence>
<evidence type="ECO:0000256" key="4">
    <source>
        <dbReference type="ARBA" id="ARBA00022692"/>
    </source>
</evidence>
<dbReference type="RefSeq" id="XP_005832709.1">
    <property type="nucleotide sequence ID" value="XM_005832652.1"/>
</dbReference>
<dbReference type="GO" id="GO:0016051">
    <property type="term" value="P:carbohydrate biosynthetic process"/>
    <property type="evidence" value="ECO:0007669"/>
    <property type="project" value="InterPro"/>
</dbReference>